<name>V6HTP7_9LEPT</name>
<feature type="coiled-coil region" evidence="1">
    <location>
        <begin position="59"/>
        <end position="89"/>
    </location>
</feature>
<evidence type="ECO:0000256" key="1">
    <source>
        <dbReference type="SAM" id="Coils"/>
    </source>
</evidence>
<gene>
    <name evidence="2" type="ORF">LEP1GSC062_4106</name>
</gene>
<comment type="caution">
    <text evidence="2">The sequence shown here is derived from an EMBL/GenBank/DDBJ whole genome shotgun (WGS) entry which is preliminary data.</text>
</comment>
<accession>V6HTP7</accession>
<proteinExistence type="predicted"/>
<dbReference type="Pfam" id="PF01527">
    <property type="entry name" value="HTH_Tnp_1"/>
    <property type="match status" value="1"/>
</dbReference>
<dbReference type="InterPro" id="IPR009057">
    <property type="entry name" value="Homeodomain-like_sf"/>
</dbReference>
<protein>
    <submittedName>
        <fullName evidence="2">Transposase</fullName>
    </submittedName>
</protein>
<dbReference type="GO" id="GO:0003677">
    <property type="term" value="F:DNA binding"/>
    <property type="evidence" value="ECO:0007669"/>
    <property type="project" value="InterPro"/>
</dbReference>
<dbReference type="Gene3D" id="1.10.10.10">
    <property type="entry name" value="Winged helix-like DNA-binding domain superfamily/Winged helix DNA-binding domain"/>
    <property type="match status" value="1"/>
</dbReference>
<dbReference type="EMBL" id="AHMT02000060">
    <property type="protein sequence ID" value="EQA60571.1"/>
    <property type="molecule type" value="Genomic_DNA"/>
</dbReference>
<dbReference type="InterPro" id="IPR002514">
    <property type="entry name" value="Transposase_8"/>
</dbReference>
<organism evidence="2 3">
    <name type="scientific">Leptospira alexanderi serovar Manhao 3 str. L 60</name>
    <dbReference type="NCBI Taxonomy" id="1049759"/>
    <lineage>
        <taxon>Bacteria</taxon>
        <taxon>Pseudomonadati</taxon>
        <taxon>Spirochaetota</taxon>
        <taxon>Spirochaetia</taxon>
        <taxon>Leptospirales</taxon>
        <taxon>Leptospiraceae</taxon>
        <taxon>Leptospira</taxon>
    </lineage>
</organism>
<reference evidence="2" key="1">
    <citation type="submission" date="2013-05" db="EMBL/GenBank/DDBJ databases">
        <authorList>
            <person name="Harkins D.M."/>
            <person name="Durkin A.S."/>
            <person name="Brinkac L.M."/>
            <person name="Haft D.H."/>
            <person name="Selengut J.D."/>
            <person name="Sanka R."/>
            <person name="DePew J."/>
            <person name="Purushe J."/>
            <person name="Hartskeerl R.A."/>
            <person name="Ahmed A."/>
            <person name="van der Linden H."/>
            <person name="Goris M.G.A."/>
            <person name="Vinetz J.M."/>
            <person name="Sutton G.G."/>
            <person name="Nierman W.C."/>
            <person name="Fouts D.E."/>
        </authorList>
    </citation>
    <scope>NUCLEOTIDE SEQUENCE [LARGE SCALE GENOMIC DNA]</scope>
    <source>
        <strain evidence="2">L 60</strain>
    </source>
</reference>
<evidence type="ECO:0000313" key="2">
    <source>
        <dbReference type="EMBL" id="EQA60571.1"/>
    </source>
</evidence>
<dbReference type="GO" id="GO:0006313">
    <property type="term" value="P:DNA transposition"/>
    <property type="evidence" value="ECO:0007669"/>
    <property type="project" value="InterPro"/>
</dbReference>
<dbReference type="Proteomes" id="UP000018747">
    <property type="component" value="Unassembled WGS sequence"/>
</dbReference>
<dbReference type="OrthoDB" id="345291at2"/>
<sequence>MTTIRRYSEAFKMKVIKEIESGKYNQNQAMKNYGIPGSVTIRGWIKKYGKNHLMSKIVRVETENELNQLKEAQKRIRELEKALSNVTIENVLYKSLVKVAARDLKIDLKKTMDILYRRGRKSFREAEYTDQHIERLPIFRKVSAGVLPKVHT</sequence>
<dbReference type="RefSeq" id="WP_010576963.1">
    <property type="nucleotide sequence ID" value="NZ_AHMT02000060.1"/>
</dbReference>
<dbReference type="SUPFAM" id="SSF46689">
    <property type="entry name" value="Homeodomain-like"/>
    <property type="match status" value="1"/>
</dbReference>
<dbReference type="AlphaFoldDB" id="V6HTP7"/>
<evidence type="ECO:0000313" key="3">
    <source>
        <dbReference type="Proteomes" id="UP000018747"/>
    </source>
</evidence>
<keyword evidence="1" id="KW-0175">Coiled coil</keyword>
<keyword evidence="3" id="KW-1185">Reference proteome</keyword>
<dbReference type="GO" id="GO:0004803">
    <property type="term" value="F:transposase activity"/>
    <property type="evidence" value="ECO:0007669"/>
    <property type="project" value="InterPro"/>
</dbReference>
<dbReference type="InterPro" id="IPR036388">
    <property type="entry name" value="WH-like_DNA-bd_sf"/>
</dbReference>